<dbReference type="STRING" id="1630136.AS592_01200"/>
<feature type="domain" description="DHHA1" evidence="7">
    <location>
        <begin position="314"/>
        <end position="402"/>
    </location>
</feature>
<dbReference type="InterPro" id="IPR051673">
    <property type="entry name" value="SSDNA_exonuclease_RecJ"/>
</dbReference>
<dbReference type="SUPFAM" id="SSF64182">
    <property type="entry name" value="DHH phosphoesterases"/>
    <property type="match status" value="1"/>
</dbReference>
<evidence type="ECO:0000313" key="9">
    <source>
        <dbReference type="EMBL" id="KYJ85679.1"/>
    </source>
</evidence>
<dbReference type="InterPro" id="IPR038763">
    <property type="entry name" value="DHH_sf"/>
</dbReference>
<evidence type="ECO:0000313" key="10">
    <source>
        <dbReference type="Proteomes" id="UP000075359"/>
    </source>
</evidence>
<comment type="similarity">
    <text evidence="1">Belongs to the RecJ family.</text>
</comment>
<evidence type="ECO:0000259" key="8">
    <source>
        <dbReference type="Pfam" id="PF17768"/>
    </source>
</evidence>
<evidence type="ECO:0000256" key="4">
    <source>
        <dbReference type="ARBA" id="ARBA00022801"/>
    </source>
</evidence>
<keyword evidence="5 9" id="KW-0269">Exonuclease</keyword>
<sequence length="527" mass="58995">MHRTITLDALEQLLETRFEEGFLSLKDLPHPSAFKDMDKATERIVRAIEEKEKITVIGDYDVDGVTSTTLMKLFFDEIDYPVEWIIPNRFRDGYGLSANIIPRIKGTDLAITVDNGISAVYAAQLCKEEGIELIITDHHMLPPEVPEAYAIIDQKQETCSFPYEEVCGAQIAWYLIASLKNALGLKISMMPYMELAAIAIIADVMPLWHINRAMVIAGIEALSKSSRPAIKAYMEHTQKETLTSEDIAFGLAPILNAAGRMEDASHAVAFLSSANIYDARVRLERLLEFNTLRKAMEEEITQKALEKADRDAPVILVEGEGWHEGVVGIVAARVARIFERPCIVLSENEEGMLKGSGRSYGEADLFGIVDGCREHLEKFGGHKAAVGLSLHKTRLEAFREEILSSSLEEKEPEKKNDPEIVGELHFSQISFALTEMMKRYEPYGQGNPRPKFVTSNVEILQADSMGKEGEHMRFSFVQDGIVMPGVKFKTRASFEVGQKVQVSYTVNENRFRGNVTLQLMVDKITSV</sequence>
<comment type="caution">
    <text evidence="9">The sequence shown here is derived from an EMBL/GenBank/DDBJ whole genome shotgun (WGS) entry which is preliminary data.</text>
</comment>
<evidence type="ECO:0000256" key="5">
    <source>
        <dbReference type="ARBA" id="ARBA00022839"/>
    </source>
</evidence>
<dbReference type="Pfam" id="PF17768">
    <property type="entry name" value="RecJ_OB"/>
    <property type="match status" value="1"/>
</dbReference>
<dbReference type="AlphaFoldDB" id="A0A151CDY4"/>
<gene>
    <name evidence="9" type="ORF">AS592_01200</name>
</gene>
<keyword evidence="3" id="KW-0540">Nuclease</keyword>
<reference evidence="9 10" key="1">
    <citation type="submission" date="2015-11" db="EMBL/GenBank/DDBJ databases">
        <title>Draft genome of Sulfurovum riftiae 1812E, a member of the Epsilonproteobacteria isolated from the tube of the deep-sea hydrothermal vent tubewom Riftia pachyptila.</title>
        <authorList>
            <person name="Vetriani C."/>
            <person name="Giovannelli D."/>
        </authorList>
    </citation>
    <scope>NUCLEOTIDE SEQUENCE [LARGE SCALE GENOMIC DNA]</scope>
    <source>
        <strain evidence="9 10">1812E</strain>
    </source>
</reference>
<dbReference type="OrthoDB" id="9809852at2"/>
<dbReference type="InterPro" id="IPR041122">
    <property type="entry name" value="RecJ_OB"/>
</dbReference>
<evidence type="ECO:0000256" key="2">
    <source>
        <dbReference type="ARBA" id="ARBA00019841"/>
    </source>
</evidence>
<dbReference type="GO" id="GO:0003676">
    <property type="term" value="F:nucleic acid binding"/>
    <property type="evidence" value="ECO:0007669"/>
    <property type="project" value="InterPro"/>
</dbReference>
<dbReference type="Pfam" id="PF01368">
    <property type="entry name" value="DHH"/>
    <property type="match status" value="1"/>
</dbReference>
<feature type="domain" description="RecJ OB" evidence="8">
    <location>
        <begin position="422"/>
        <end position="522"/>
    </location>
</feature>
<keyword evidence="10" id="KW-1185">Reference proteome</keyword>
<evidence type="ECO:0000259" key="6">
    <source>
        <dbReference type="Pfam" id="PF01368"/>
    </source>
</evidence>
<dbReference type="PANTHER" id="PTHR30255">
    <property type="entry name" value="SINGLE-STRANDED-DNA-SPECIFIC EXONUCLEASE RECJ"/>
    <property type="match status" value="1"/>
</dbReference>
<dbReference type="InterPro" id="IPR003156">
    <property type="entry name" value="DHHA1_dom"/>
</dbReference>
<dbReference type="EMBL" id="LNKT01000071">
    <property type="protein sequence ID" value="KYJ85679.1"/>
    <property type="molecule type" value="Genomic_DNA"/>
</dbReference>
<dbReference type="Gene3D" id="3.90.1640.30">
    <property type="match status" value="1"/>
</dbReference>
<keyword evidence="4" id="KW-0378">Hydrolase</keyword>
<dbReference type="RefSeq" id="WP_067332531.1">
    <property type="nucleotide sequence ID" value="NZ_LNKT01000071.1"/>
</dbReference>
<dbReference type="GO" id="GO:0006310">
    <property type="term" value="P:DNA recombination"/>
    <property type="evidence" value="ECO:0007669"/>
    <property type="project" value="InterPro"/>
</dbReference>
<feature type="domain" description="DDH" evidence="6">
    <location>
        <begin position="53"/>
        <end position="200"/>
    </location>
</feature>
<dbReference type="Pfam" id="PF02272">
    <property type="entry name" value="DHHA1"/>
    <property type="match status" value="1"/>
</dbReference>
<proteinExistence type="inferred from homology"/>
<evidence type="ECO:0000259" key="7">
    <source>
        <dbReference type="Pfam" id="PF02272"/>
    </source>
</evidence>
<accession>A0A151CDY4</accession>
<organism evidence="9 10">
    <name type="scientific">Sulfurovum riftiae</name>
    <dbReference type="NCBI Taxonomy" id="1630136"/>
    <lineage>
        <taxon>Bacteria</taxon>
        <taxon>Pseudomonadati</taxon>
        <taxon>Campylobacterota</taxon>
        <taxon>Epsilonproteobacteria</taxon>
        <taxon>Campylobacterales</taxon>
        <taxon>Sulfurovaceae</taxon>
        <taxon>Sulfurovum</taxon>
    </lineage>
</organism>
<evidence type="ECO:0000256" key="3">
    <source>
        <dbReference type="ARBA" id="ARBA00022722"/>
    </source>
</evidence>
<dbReference type="InterPro" id="IPR001667">
    <property type="entry name" value="DDH_dom"/>
</dbReference>
<dbReference type="Gene3D" id="3.10.310.30">
    <property type="match status" value="1"/>
</dbReference>
<dbReference type="GO" id="GO:0008409">
    <property type="term" value="F:5'-3' exonuclease activity"/>
    <property type="evidence" value="ECO:0007669"/>
    <property type="project" value="InterPro"/>
</dbReference>
<evidence type="ECO:0000256" key="1">
    <source>
        <dbReference type="ARBA" id="ARBA00005915"/>
    </source>
</evidence>
<dbReference type="PANTHER" id="PTHR30255:SF2">
    <property type="entry name" value="SINGLE-STRANDED-DNA-SPECIFIC EXONUCLEASE RECJ"/>
    <property type="match status" value="1"/>
</dbReference>
<dbReference type="Proteomes" id="UP000075359">
    <property type="component" value="Unassembled WGS sequence"/>
</dbReference>
<dbReference type="InterPro" id="IPR004610">
    <property type="entry name" value="RecJ"/>
</dbReference>
<name>A0A151CDY4_9BACT</name>
<dbReference type="NCBIfam" id="TIGR00644">
    <property type="entry name" value="recJ"/>
    <property type="match status" value="1"/>
</dbReference>
<dbReference type="GO" id="GO:0006281">
    <property type="term" value="P:DNA repair"/>
    <property type="evidence" value="ECO:0007669"/>
    <property type="project" value="InterPro"/>
</dbReference>
<protein>
    <recommendedName>
        <fullName evidence="2">Single-stranded-DNA-specific exonuclease RecJ</fullName>
    </recommendedName>
</protein>